<feature type="non-terminal residue" evidence="2">
    <location>
        <position position="72"/>
    </location>
</feature>
<evidence type="ECO:0000313" key="3">
    <source>
        <dbReference type="Proteomes" id="UP000678393"/>
    </source>
</evidence>
<feature type="transmembrane region" description="Helical" evidence="1">
    <location>
        <begin position="7"/>
        <end position="24"/>
    </location>
</feature>
<gene>
    <name evidence="2" type="ORF">CUNI_LOCUS4559</name>
</gene>
<dbReference type="OrthoDB" id="6070345at2759"/>
<dbReference type="Proteomes" id="UP000678393">
    <property type="component" value="Unassembled WGS sequence"/>
</dbReference>
<sequence length="72" mass="8133">LSVADLVCLLILLWNNILLNPLIYTLPFFPLDQFEIVVITAVWPHVVFARISACITAFISTERCLCVAFPLK</sequence>
<keyword evidence="1" id="KW-0472">Membrane</keyword>
<organism evidence="2 3">
    <name type="scientific">Candidula unifasciata</name>
    <dbReference type="NCBI Taxonomy" id="100452"/>
    <lineage>
        <taxon>Eukaryota</taxon>
        <taxon>Metazoa</taxon>
        <taxon>Spiralia</taxon>
        <taxon>Lophotrochozoa</taxon>
        <taxon>Mollusca</taxon>
        <taxon>Gastropoda</taxon>
        <taxon>Heterobranchia</taxon>
        <taxon>Euthyneura</taxon>
        <taxon>Panpulmonata</taxon>
        <taxon>Eupulmonata</taxon>
        <taxon>Stylommatophora</taxon>
        <taxon>Helicina</taxon>
        <taxon>Helicoidea</taxon>
        <taxon>Geomitridae</taxon>
        <taxon>Candidula</taxon>
    </lineage>
</organism>
<protein>
    <submittedName>
        <fullName evidence="2">Uncharacterized protein</fullName>
    </submittedName>
</protein>
<keyword evidence="3" id="KW-1185">Reference proteome</keyword>
<comment type="caution">
    <text evidence="2">The sequence shown here is derived from an EMBL/GenBank/DDBJ whole genome shotgun (WGS) entry which is preliminary data.</text>
</comment>
<keyword evidence="1" id="KW-1133">Transmembrane helix</keyword>
<keyword evidence="1" id="KW-0812">Transmembrane</keyword>
<reference evidence="2" key="1">
    <citation type="submission" date="2021-04" db="EMBL/GenBank/DDBJ databases">
        <authorList>
            <consortium name="Molecular Ecology Group"/>
        </authorList>
    </citation>
    <scope>NUCLEOTIDE SEQUENCE</scope>
</reference>
<evidence type="ECO:0000256" key="1">
    <source>
        <dbReference type="SAM" id="Phobius"/>
    </source>
</evidence>
<dbReference type="EMBL" id="CAJHNH020000642">
    <property type="protein sequence ID" value="CAG5119001.1"/>
    <property type="molecule type" value="Genomic_DNA"/>
</dbReference>
<evidence type="ECO:0000313" key="2">
    <source>
        <dbReference type="EMBL" id="CAG5119001.1"/>
    </source>
</evidence>
<name>A0A8S3YUS9_9EUPU</name>
<proteinExistence type="predicted"/>
<feature type="transmembrane region" description="Helical" evidence="1">
    <location>
        <begin position="36"/>
        <end position="59"/>
    </location>
</feature>
<accession>A0A8S3YUS9</accession>
<feature type="non-terminal residue" evidence="2">
    <location>
        <position position="1"/>
    </location>
</feature>
<dbReference type="AlphaFoldDB" id="A0A8S3YUS9"/>